<feature type="transmembrane region" description="Helical" evidence="1">
    <location>
        <begin position="83"/>
        <end position="103"/>
    </location>
</feature>
<feature type="transmembrane region" description="Helical" evidence="1">
    <location>
        <begin position="50"/>
        <end position="77"/>
    </location>
</feature>
<accession>A0A1N6QIK3</accession>
<keyword evidence="3" id="KW-1185">Reference proteome</keyword>
<protein>
    <submittedName>
        <fullName evidence="2">Uncharacterized membrane protein</fullName>
    </submittedName>
</protein>
<sequence length="105" mass="11101">MTNITLPWILVCLGIFLGTYLGRALPFWFSRMESLPEGVKRFLEVVPAAALGALLFPDSFLGSPAVIAAAVVSLAFLLTLRGVGLTLVVLLTISLAWGGFALLPG</sequence>
<dbReference type="AlphaFoldDB" id="A0A1N6QIK3"/>
<feature type="transmembrane region" description="Helical" evidence="1">
    <location>
        <begin position="6"/>
        <end position="29"/>
    </location>
</feature>
<reference evidence="2 3" key="1">
    <citation type="submission" date="2017-01" db="EMBL/GenBank/DDBJ databases">
        <authorList>
            <person name="Mah S.A."/>
            <person name="Swanson W.J."/>
            <person name="Moy G.W."/>
            <person name="Vacquier V.D."/>
        </authorList>
    </citation>
    <scope>NUCLEOTIDE SEQUENCE [LARGE SCALE GENOMIC DNA]</scope>
    <source>
        <strain evidence="2 3">ASpG1</strain>
    </source>
</reference>
<dbReference type="EMBL" id="FTMS01000004">
    <property type="protein sequence ID" value="SIQ16206.1"/>
    <property type="molecule type" value="Genomic_DNA"/>
</dbReference>
<gene>
    <name evidence="2" type="ORF">SAMN05920897_104181</name>
</gene>
<dbReference type="Pfam" id="PF05437">
    <property type="entry name" value="AzlD"/>
    <property type="match status" value="1"/>
</dbReference>
<evidence type="ECO:0000313" key="2">
    <source>
        <dbReference type="EMBL" id="SIQ16206.1"/>
    </source>
</evidence>
<keyword evidence="1" id="KW-1133">Transmembrane helix</keyword>
<dbReference type="Proteomes" id="UP000186400">
    <property type="component" value="Unassembled WGS sequence"/>
</dbReference>
<organism evidence="2 3">
    <name type="scientific">Alkalispirochaeta americana</name>
    <dbReference type="NCBI Taxonomy" id="159291"/>
    <lineage>
        <taxon>Bacteria</taxon>
        <taxon>Pseudomonadati</taxon>
        <taxon>Spirochaetota</taxon>
        <taxon>Spirochaetia</taxon>
        <taxon>Spirochaetales</taxon>
        <taxon>Spirochaetaceae</taxon>
        <taxon>Alkalispirochaeta</taxon>
    </lineage>
</organism>
<dbReference type="RefSeq" id="WP_076488131.1">
    <property type="nucleotide sequence ID" value="NZ_FTMS01000004.1"/>
</dbReference>
<dbReference type="InterPro" id="IPR008407">
    <property type="entry name" value="Brnchd-chn_aa_trnsp_AzlD"/>
</dbReference>
<keyword evidence="1" id="KW-0472">Membrane</keyword>
<evidence type="ECO:0000256" key="1">
    <source>
        <dbReference type="SAM" id="Phobius"/>
    </source>
</evidence>
<proteinExistence type="predicted"/>
<dbReference type="STRING" id="159291.SAMN05920897_104181"/>
<name>A0A1N6QIK3_9SPIO</name>
<evidence type="ECO:0000313" key="3">
    <source>
        <dbReference type="Proteomes" id="UP000186400"/>
    </source>
</evidence>
<keyword evidence="1" id="KW-0812">Transmembrane</keyword>